<keyword evidence="4 6" id="KW-1133">Transmembrane helix</keyword>
<evidence type="ECO:0000256" key="6">
    <source>
        <dbReference type="SAM" id="Phobius"/>
    </source>
</evidence>
<keyword evidence="3 6" id="KW-0812">Transmembrane</keyword>
<feature type="transmembrane region" description="Helical" evidence="6">
    <location>
        <begin position="226"/>
        <end position="246"/>
    </location>
</feature>
<dbReference type="InterPro" id="IPR022791">
    <property type="entry name" value="L-PG_synthase/AglD"/>
</dbReference>
<dbReference type="Proteomes" id="UP001501237">
    <property type="component" value="Unassembled WGS sequence"/>
</dbReference>
<feature type="transmembrane region" description="Helical" evidence="6">
    <location>
        <begin position="252"/>
        <end position="272"/>
    </location>
</feature>
<accession>A0ABP6PW04</accession>
<feature type="transmembrane region" description="Helical" evidence="6">
    <location>
        <begin position="20"/>
        <end position="42"/>
    </location>
</feature>
<dbReference type="PANTHER" id="PTHR39087:SF2">
    <property type="entry name" value="UPF0104 MEMBRANE PROTEIN MJ1595"/>
    <property type="match status" value="1"/>
</dbReference>
<organism evidence="7 8">
    <name type="scientific">Actinocorallia longicatena</name>
    <dbReference type="NCBI Taxonomy" id="111803"/>
    <lineage>
        <taxon>Bacteria</taxon>
        <taxon>Bacillati</taxon>
        <taxon>Actinomycetota</taxon>
        <taxon>Actinomycetes</taxon>
        <taxon>Streptosporangiales</taxon>
        <taxon>Thermomonosporaceae</taxon>
        <taxon>Actinocorallia</taxon>
    </lineage>
</organism>
<feature type="transmembrane region" description="Helical" evidence="6">
    <location>
        <begin position="131"/>
        <end position="157"/>
    </location>
</feature>
<comment type="caution">
    <text evidence="7">The sequence shown here is derived from an EMBL/GenBank/DDBJ whole genome shotgun (WGS) entry which is preliminary data.</text>
</comment>
<evidence type="ECO:0000256" key="3">
    <source>
        <dbReference type="ARBA" id="ARBA00022692"/>
    </source>
</evidence>
<feature type="transmembrane region" description="Helical" evidence="6">
    <location>
        <begin position="310"/>
        <end position="327"/>
    </location>
</feature>
<sequence>MSAPTLESPPDSPVEKARKAGLSISRLLVGFGVAAAVVVIAVMNRDAVATGAESLIHSDREWLVAALVASLFLLVVGTITQLGSMPVTPPAARVFAVQVAASFANHLLPAGAGGIAVNLRFLRRHGLSKAMAVGSIGLNSLAGLITHLLLLVVALAAVPSAVVKFESFSRHLNPVSIGAIAAVTCALVAVLAWTGVKRGWWRTLRSRLARDFAPLGAVLRHPIRAAALWLGSATVPVIHGVILFALLRGLGVLVAAVSVVAVYVVVSSLCAVVPSPGGIGGLDVALVAALPAIGVPSSAALAAVLGYRLLTVWLPFAPGAAVLAFLAHRKVI</sequence>
<comment type="subcellular location">
    <subcellularLocation>
        <location evidence="1">Cell membrane</location>
        <topology evidence="1">Multi-pass membrane protein</topology>
    </subcellularLocation>
</comment>
<evidence type="ECO:0000256" key="2">
    <source>
        <dbReference type="ARBA" id="ARBA00022475"/>
    </source>
</evidence>
<dbReference type="EMBL" id="BAAAUV010000001">
    <property type="protein sequence ID" value="GAA3192430.1"/>
    <property type="molecule type" value="Genomic_DNA"/>
</dbReference>
<feature type="transmembrane region" description="Helical" evidence="6">
    <location>
        <begin position="95"/>
        <end position="119"/>
    </location>
</feature>
<protein>
    <submittedName>
        <fullName evidence="7">Lysylphosphatidylglycerol synthase domain-containing protein</fullName>
    </submittedName>
</protein>
<feature type="transmembrane region" description="Helical" evidence="6">
    <location>
        <begin position="62"/>
        <end position="83"/>
    </location>
</feature>
<dbReference type="RefSeq" id="WP_344821116.1">
    <property type="nucleotide sequence ID" value="NZ_BAAAUV010000001.1"/>
</dbReference>
<feature type="transmembrane region" description="Helical" evidence="6">
    <location>
        <begin position="177"/>
        <end position="196"/>
    </location>
</feature>
<evidence type="ECO:0000313" key="8">
    <source>
        <dbReference type="Proteomes" id="UP001501237"/>
    </source>
</evidence>
<evidence type="ECO:0000313" key="7">
    <source>
        <dbReference type="EMBL" id="GAA3192430.1"/>
    </source>
</evidence>
<keyword evidence="8" id="KW-1185">Reference proteome</keyword>
<gene>
    <name evidence="7" type="ORF">GCM10010468_01240</name>
</gene>
<dbReference type="Pfam" id="PF03706">
    <property type="entry name" value="LPG_synthase_TM"/>
    <property type="match status" value="1"/>
</dbReference>
<proteinExistence type="predicted"/>
<evidence type="ECO:0000256" key="1">
    <source>
        <dbReference type="ARBA" id="ARBA00004651"/>
    </source>
</evidence>
<keyword evidence="5 6" id="KW-0472">Membrane</keyword>
<reference evidence="8" key="1">
    <citation type="journal article" date="2019" name="Int. J. Syst. Evol. Microbiol.">
        <title>The Global Catalogue of Microorganisms (GCM) 10K type strain sequencing project: providing services to taxonomists for standard genome sequencing and annotation.</title>
        <authorList>
            <consortium name="The Broad Institute Genomics Platform"/>
            <consortium name="The Broad Institute Genome Sequencing Center for Infectious Disease"/>
            <person name="Wu L."/>
            <person name="Ma J."/>
        </authorList>
    </citation>
    <scope>NUCLEOTIDE SEQUENCE [LARGE SCALE GENOMIC DNA]</scope>
    <source>
        <strain evidence="8">JCM 9377</strain>
    </source>
</reference>
<keyword evidence="2" id="KW-1003">Cell membrane</keyword>
<evidence type="ECO:0000256" key="5">
    <source>
        <dbReference type="ARBA" id="ARBA00023136"/>
    </source>
</evidence>
<name>A0ABP6PW04_9ACTN</name>
<feature type="transmembrane region" description="Helical" evidence="6">
    <location>
        <begin position="284"/>
        <end position="304"/>
    </location>
</feature>
<dbReference type="PANTHER" id="PTHR39087">
    <property type="entry name" value="UPF0104 MEMBRANE PROTEIN MJ1595"/>
    <property type="match status" value="1"/>
</dbReference>
<evidence type="ECO:0000256" key="4">
    <source>
        <dbReference type="ARBA" id="ARBA00022989"/>
    </source>
</evidence>